<evidence type="ECO:0000313" key="6">
    <source>
        <dbReference type="Proteomes" id="UP000030762"/>
    </source>
</evidence>
<dbReference type="PROSITE" id="PS51450">
    <property type="entry name" value="LRR"/>
    <property type="match status" value="5"/>
</dbReference>
<reference evidence="5 6" key="1">
    <citation type="submission" date="2012-04" db="EMBL/GenBank/DDBJ databases">
        <title>The Genome Sequence of Saprolegnia declina VS20.</title>
        <authorList>
            <consortium name="The Broad Institute Genome Sequencing Platform"/>
            <person name="Russ C."/>
            <person name="Nusbaum C."/>
            <person name="Tyler B."/>
            <person name="van West P."/>
            <person name="Dieguez-Uribeondo J."/>
            <person name="de Bruijn I."/>
            <person name="Tripathy S."/>
            <person name="Jiang R."/>
            <person name="Young S.K."/>
            <person name="Zeng Q."/>
            <person name="Gargeya S."/>
            <person name="Fitzgerald M."/>
            <person name="Haas B."/>
            <person name="Abouelleil A."/>
            <person name="Alvarado L."/>
            <person name="Arachchi H.M."/>
            <person name="Berlin A."/>
            <person name="Chapman S.B."/>
            <person name="Goldberg J."/>
            <person name="Griggs A."/>
            <person name="Gujja S."/>
            <person name="Hansen M."/>
            <person name="Howarth C."/>
            <person name="Imamovic A."/>
            <person name="Larimer J."/>
            <person name="McCowen C."/>
            <person name="Montmayeur A."/>
            <person name="Murphy C."/>
            <person name="Neiman D."/>
            <person name="Pearson M."/>
            <person name="Priest M."/>
            <person name="Roberts A."/>
            <person name="Saif S."/>
            <person name="Shea T."/>
            <person name="Sisk P."/>
            <person name="Sykes S."/>
            <person name="Wortman J."/>
            <person name="Nusbaum C."/>
            <person name="Birren B."/>
        </authorList>
    </citation>
    <scope>NUCLEOTIDE SEQUENCE [LARGE SCALE GENOMIC DNA]</scope>
    <source>
        <strain evidence="5 6">VS20</strain>
    </source>
</reference>
<feature type="region of interest" description="Disordered" evidence="3">
    <location>
        <begin position="607"/>
        <end position="678"/>
    </location>
</feature>
<dbReference type="GO" id="GO:0005737">
    <property type="term" value="C:cytoplasm"/>
    <property type="evidence" value="ECO:0007669"/>
    <property type="project" value="TreeGrafter"/>
</dbReference>
<keyword evidence="6" id="KW-1185">Reference proteome</keyword>
<proteinExistence type="predicted"/>
<keyword evidence="1" id="KW-0433">Leucine-rich repeat</keyword>
<dbReference type="VEuPathDB" id="FungiDB:SDRG_05289"/>
<dbReference type="Pfam" id="PF23598">
    <property type="entry name" value="LRR_14"/>
    <property type="match status" value="1"/>
</dbReference>
<feature type="domain" description="Disease resistance R13L4/SHOC-2-like LRR" evidence="4">
    <location>
        <begin position="109"/>
        <end position="208"/>
    </location>
</feature>
<dbReference type="Proteomes" id="UP000030762">
    <property type="component" value="Unassembled WGS sequence"/>
</dbReference>
<gene>
    <name evidence="5" type="ORF">SDRG_05289</name>
</gene>
<keyword evidence="2" id="KW-0677">Repeat</keyword>
<dbReference type="Pfam" id="PF00560">
    <property type="entry name" value="LRR_1"/>
    <property type="match status" value="1"/>
</dbReference>
<dbReference type="eggNOG" id="KOG0472">
    <property type="taxonomic scope" value="Eukaryota"/>
</dbReference>
<dbReference type="PANTHER" id="PTHR48051">
    <property type="match status" value="1"/>
</dbReference>
<dbReference type="OrthoDB" id="660555at2759"/>
<dbReference type="OMA" id="CMLHKLT"/>
<dbReference type="RefSeq" id="XP_008609224.1">
    <property type="nucleotide sequence ID" value="XM_008611002.1"/>
</dbReference>
<dbReference type="Pfam" id="PF13855">
    <property type="entry name" value="LRR_8"/>
    <property type="match status" value="2"/>
</dbReference>
<evidence type="ECO:0000256" key="1">
    <source>
        <dbReference type="ARBA" id="ARBA00022614"/>
    </source>
</evidence>
<dbReference type="InParanoid" id="T0S315"/>
<dbReference type="SMART" id="SM00369">
    <property type="entry name" value="LRR_TYP"/>
    <property type="match status" value="13"/>
</dbReference>
<dbReference type="InterPro" id="IPR050216">
    <property type="entry name" value="LRR_domain-containing"/>
</dbReference>
<dbReference type="GeneID" id="19946016"/>
<evidence type="ECO:0000313" key="5">
    <source>
        <dbReference type="EMBL" id="EQC37062.1"/>
    </source>
</evidence>
<dbReference type="InterPro" id="IPR001611">
    <property type="entry name" value="Leu-rich_rpt"/>
</dbReference>
<dbReference type="EMBL" id="JH767145">
    <property type="protein sequence ID" value="EQC37062.1"/>
    <property type="molecule type" value="Genomic_DNA"/>
</dbReference>
<evidence type="ECO:0000259" key="4">
    <source>
        <dbReference type="Pfam" id="PF23598"/>
    </source>
</evidence>
<feature type="region of interest" description="Disordered" evidence="3">
    <location>
        <begin position="342"/>
        <end position="361"/>
    </location>
</feature>
<evidence type="ECO:0000256" key="2">
    <source>
        <dbReference type="ARBA" id="ARBA00022737"/>
    </source>
</evidence>
<dbReference type="Gene3D" id="3.80.10.10">
    <property type="entry name" value="Ribonuclease Inhibitor"/>
    <property type="match status" value="5"/>
</dbReference>
<dbReference type="InterPro" id="IPR032675">
    <property type="entry name" value="LRR_dom_sf"/>
</dbReference>
<name>T0S315_SAPDV</name>
<dbReference type="AlphaFoldDB" id="T0S315"/>
<accession>T0S315</accession>
<dbReference type="SUPFAM" id="SSF52058">
    <property type="entry name" value="L domain-like"/>
    <property type="match status" value="2"/>
</dbReference>
<dbReference type="PRINTS" id="PR00019">
    <property type="entry name" value="LEURICHRPT"/>
</dbReference>
<organism evidence="5 6">
    <name type="scientific">Saprolegnia diclina (strain VS20)</name>
    <dbReference type="NCBI Taxonomy" id="1156394"/>
    <lineage>
        <taxon>Eukaryota</taxon>
        <taxon>Sar</taxon>
        <taxon>Stramenopiles</taxon>
        <taxon>Oomycota</taxon>
        <taxon>Saprolegniomycetes</taxon>
        <taxon>Saprolegniales</taxon>
        <taxon>Saprolegniaceae</taxon>
        <taxon>Saprolegnia</taxon>
    </lineage>
</organism>
<dbReference type="PANTHER" id="PTHR48051:SF54">
    <property type="entry name" value="LEUCINE-RICH REPEAT-CONTAINING PROTEIN"/>
    <property type="match status" value="1"/>
</dbReference>
<dbReference type="FunFam" id="3.80.10.10:FF:001164">
    <property type="entry name" value="GH01279p"/>
    <property type="match status" value="1"/>
</dbReference>
<protein>
    <recommendedName>
        <fullName evidence="4">Disease resistance R13L4/SHOC-2-like LRR domain-containing protein</fullName>
    </recommendedName>
</protein>
<dbReference type="InterPro" id="IPR003591">
    <property type="entry name" value="Leu-rich_rpt_typical-subtyp"/>
</dbReference>
<dbReference type="SMART" id="SM00364">
    <property type="entry name" value="LRR_BAC"/>
    <property type="match status" value="12"/>
</dbReference>
<dbReference type="STRING" id="1156394.T0S315"/>
<evidence type="ECO:0000256" key="3">
    <source>
        <dbReference type="SAM" id="MobiDB-lite"/>
    </source>
</evidence>
<sequence length="733" mass="80367">MQRVLRQSRQSGTLNLTSRDLTHVPAEVLFPLKHLEADEKHWECIDLYKLDLSYNQLRSLPEALRELAGLKWLKVKDNQLTRLPASLGSLQLLVYLDVSDNRLNDVPEFVGDLLQLRELCVTSNTISSLPSSLGRLEHLETLRLDNNQLTSLPEAIGHLTKLRVLNAQSNQLASLPASFANLLSLSSLDLSKNNLGATVVVLDKMAQLEFADLRNNGLSAFPSLPTTTRLDHLLLGNNKLTSIDDASLARVATSLTVLNIHDNQLNALSADLMSQFAKLKTLDLSNNNLSDLPYVLGHIGSLNHILVEGNPLRSIRFSVLTGGHQALKSYLRGRGPAAATESVDVAESLSETKSDPAARSTRAMTDDSLLHAFEAGTLDLTKQQLTQVPVIDVDHICATLVHLNLSRNLLTELPAHMGSLMALQTLTAEENLITRIDPSIGALPRLQFLRLKRNRLNEKAIAAMLPPTTEVVSMLKELDLRNNAFTHVPPMVVELPVLDTLLLSFNKISTLDGVEWAQAQKLSVVAFSDNKLTSLGSIHEAKHLTSLSLENNNLMHIPPELGLCEHLRALVITGNPQRRIRFTIQQKGSDAVLQCLRDQLGVTAPVPVANAENVPPPNRTLSQRNAGHPRPAAGHESSAPAPRTTGPRTSITPPQRPQQVAPVGRSSAAPPAKRKLDAEPATDMAQLVAKIHELEVQVEECSLSNAKRYAVKKELAMLRSRKIREDRKAHASQ</sequence>
<dbReference type="InterPro" id="IPR055414">
    <property type="entry name" value="LRR_R13L4/SHOC2-like"/>
</dbReference>